<name>A0A0E2B1S8_9LEPT</name>
<comment type="caution">
    <text evidence="1">The sequence shown here is derived from an EMBL/GenBank/DDBJ whole genome shotgun (WGS) entry which is preliminary data.</text>
</comment>
<dbReference type="Proteomes" id="UP000006253">
    <property type="component" value="Unassembled WGS sequence"/>
</dbReference>
<organism evidence="1 2">
    <name type="scientific">Leptospira kirschneri str. H1</name>
    <dbReference type="NCBI Taxonomy" id="1049966"/>
    <lineage>
        <taxon>Bacteria</taxon>
        <taxon>Pseudomonadati</taxon>
        <taxon>Spirochaetota</taxon>
        <taxon>Spirochaetia</taxon>
        <taxon>Leptospirales</taxon>
        <taxon>Leptospiraceae</taxon>
        <taxon>Leptospira</taxon>
    </lineage>
</organism>
<proteinExistence type="predicted"/>
<reference evidence="1 2" key="1">
    <citation type="submission" date="2012-10" db="EMBL/GenBank/DDBJ databases">
        <authorList>
            <person name="Harkins D.M."/>
            <person name="Durkin A.S."/>
            <person name="Brinkac L.M."/>
            <person name="Selengut J.D."/>
            <person name="Sanka R."/>
            <person name="DePew J."/>
            <person name="Purushe J."/>
            <person name="Peacock S.J."/>
            <person name="Thaipadungpanit J."/>
            <person name="Wuthiekanun V.W."/>
            <person name="Day N.P."/>
            <person name="Vinetz J.M."/>
            <person name="Sutton G.G."/>
            <person name="Nelson W.C."/>
            <person name="Fouts D.E."/>
        </authorList>
    </citation>
    <scope>NUCLEOTIDE SEQUENCE [LARGE SCALE GENOMIC DNA]</scope>
    <source>
        <strain evidence="1 2">H1</strain>
    </source>
</reference>
<gene>
    <name evidence="1" type="ORF">LEP1GSC081_4408</name>
</gene>
<accession>A0A0E2B1S8</accession>
<evidence type="ECO:0000313" key="1">
    <source>
        <dbReference type="EMBL" id="EKO15098.1"/>
    </source>
</evidence>
<dbReference type="EMBL" id="AHMY02000050">
    <property type="protein sequence ID" value="EKO15098.1"/>
    <property type="molecule type" value="Genomic_DNA"/>
</dbReference>
<dbReference type="RefSeq" id="WP_004765922.1">
    <property type="nucleotide sequence ID" value="NZ_AHMY02000050.1"/>
</dbReference>
<dbReference type="AlphaFoldDB" id="A0A0E2B1S8"/>
<sequence length="59" mass="7331">MESELYRSIPKMWELPRFYEQILKLRELILLENSFSFSPQIYAKYQRLLKFSYSLCFQN</sequence>
<evidence type="ECO:0000313" key="2">
    <source>
        <dbReference type="Proteomes" id="UP000006253"/>
    </source>
</evidence>
<protein>
    <submittedName>
        <fullName evidence="1">Uncharacterized protein</fullName>
    </submittedName>
</protein>